<dbReference type="PANTHER" id="PTHR33050:SF7">
    <property type="entry name" value="RIBONUCLEASE H"/>
    <property type="match status" value="1"/>
</dbReference>
<evidence type="ECO:0000313" key="2">
    <source>
        <dbReference type="EMBL" id="CAH3182254.1"/>
    </source>
</evidence>
<dbReference type="SUPFAM" id="SSF56672">
    <property type="entry name" value="DNA/RNA polymerases"/>
    <property type="match status" value="1"/>
</dbReference>
<feature type="transmembrane region" description="Helical" evidence="1">
    <location>
        <begin position="481"/>
        <end position="504"/>
    </location>
</feature>
<dbReference type="EMBL" id="CALNXI010002053">
    <property type="protein sequence ID" value="CAH3182254.1"/>
    <property type="molecule type" value="Genomic_DNA"/>
</dbReference>
<dbReference type="Proteomes" id="UP001159427">
    <property type="component" value="Unassembled WGS sequence"/>
</dbReference>
<keyword evidence="3" id="KW-1185">Reference proteome</keyword>
<keyword evidence="1" id="KW-0472">Membrane</keyword>
<protein>
    <submittedName>
        <fullName evidence="2">Uncharacterized protein</fullName>
    </submittedName>
</protein>
<keyword evidence="1" id="KW-1133">Transmembrane helix</keyword>
<sequence>MNKEELVELLAKSQDAILERVDSKLQELKRSISEDQEEFLSSVAKRVKEDNSIKWKKVGNEKQFKFNQSVEARFDSAISAIEKKKLDKAKKELEEVLSTAALSVSTSRISAQISVPFPSLSTKIPFFDLPQNFVIPNRSSAFKFKDFVNEGISELIERGCVKEVLIPPKFINPLHVVQQSGGKCRLILDLSRLCRSDLNSAGFFVNLQKSVWEPSQVGTWLGFHVDLSLNFITVPLPKITKLQESISRILALRFFNAKDLVSVAGQLNSMFSAIGNIVRLMSRAMYAQISAQNSRFSNFYLEDSVVEELVFWQSNLDHLNGRRIWFKSSAVRVAYSDASDTGYGGYIVELGPQVAVQGVWFWNPYCEAMETFTRSWDFDNNWVCPPRHLVPRTLRHMRSCCAQGTLIVPLRYSAPFWPLLTTDGSHLAHFVEDWVDLPPLKTTFCMGRHSSGVFSRENLNFRVLAIRINFRSARALMASDGLRSAGCVCVLFAYILQMFSALLCGRIFRMRFPRDPVLYNPLQVLFRMLRWLAEHPVLPPSIFLLTADRGLGHENMADSFSRFSVSLCYLFASFND</sequence>
<organism evidence="2 3">
    <name type="scientific">Porites evermanni</name>
    <dbReference type="NCBI Taxonomy" id="104178"/>
    <lineage>
        <taxon>Eukaryota</taxon>
        <taxon>Metazoa</taxon>
        <taxon>Cnidaria</taxon>
        <taxon>Anthozoa</taxon>
        <taxon>Hexacorallia</taxon>
        <taxon>Scleractinia</taxon>
        <taxon>Fungiina</taxon>
        <taxon>Poritidae</taxon>
        <taxon>Porites</taxon>
    </lineage>
</organism>
<comment type="caution">
    <text evidence="2">The sequence shown here is derived from an EMBL/GenBank/DDBJ whole genome shotgun (WGS) entry which is preliminary data.</text>
</comment>
<evidence type="ECO:0000256" key="1">
    <source>
        <dbReference type="SAM" id="Phobius"/>
    </source>
</evidence>
<dbReference type="PANTHER" id="PTHR33050">
    <property type="entry name" value="REVERSE TRANSCRIPTASE DOMAIN-CONTAINING PROTEIN"/>
    <property type="match status" value="1"/>
</dbReference>
<reference evidence="2 3" key="1">
    <citation type="submission" date="2022-05" db="EMBL/GenBank/DDBJ databases">
        <authorList>
            <consortium name="Genoscope - CEA"/>
            <person name="William W."/>
        </authorList>
    </citation>
    <scope>NUCLEOTIDE SEQUENCE [LARGE SCALE GENOMIC DNA]</scope>
</reference>
<dbReference type="InterPro" id="IPR043502">
    <property type="entry name" value="DNA/RNA_pol_sf"/>
</dbReference>
<accession>A0ABN8RTH9</accession>
<keyword evidence="1" id="KW-0812">Transmembrane</keyword>
<proteinExistence type="predicted"/>
<dbReference type="InterPro" id="IPR052055">
    <property type="entry name" value="Hepadnavirus_pol/RT"/>
</dbReference>
<name>A0ABN8RTH9_9CNID</name>
<evidence type="ECO:0000313" key="3">
    <source>
        <dbReference type="Proteomes" id="UP001159427"/>
    </source>
</evidence>
<gene>
    <name evidence="2" type="ORF">PEVE_00014092</name>
</gene>